<accession>A0AAP0DYL5</accession>
<dbReference type="EMBL" id="JBBNAG010000017">
    <property type="protein sequence ID" value="KAK9081062.1"/>
    <property type="molecule type" value="Genomic_DNA"/>
</dbReference>
<dbReference type="AlphaFoldDB" id="A0AAP0DYL5"/>
<gene>
    <name evidence="1" type="ORF">Scep_031057</name>
</gene>
<sequence length="50" mass="5752">MNKNPNEDEIRPNAIDFKLKNHFSANQLRNAFVECSISVLDLLCENVQFA</sequence>
<evidence type="ECO:0000313" key="1">
    <source>
        <dbReference type="EMBL" id="KAK9081062.1"/>
    </source>
</evidence>
<organism evidence="1 2">
    <name type="scientific">Stephania cephalantha</name>
    <dbReference type="NCBI Taxonomy" id="152367"/>
    <lineage>
        <taxon>Eukaryota</taxon>
        <taxon>Viridiplantae</taxon>
        <taxon>Streptophyta</taxon>
        <taxon>Embryophyta</taxon>
        <taxon>Tracheophyta</taxon>
        <taxon>Spermatophyta</taxon>
        <taxon>Magnoliopsida</taxon>
        <taxon>Ranunculales</taxon>
        <taxon>Menispermaceae</taxon>
        <taxon>Menispermoideae</taxon>
        <taxon>Cissampelideae</taxon>
        <taxon>Stephania</taxon>
    </lineage>
</organism>
<protein>
    <submittedName>
        <fullName evidence="1">Uncharacterized protein</fullName>
    </submittedName>
</protein>
<comment type="caution">
    <text evidence="1">The sequence shown here is derived from an EMBL/GenBank/DDBJ whole genome shotgun (WGS) entry which is preliminary data.</text>
</comment>
<proteinExistence type="predicted"/>
<evidence type="ECO:0000313" key="2">
    <source>
        <dbReference type="Proteomes" id="UP001419268"/>
    </source>
</evidence>
<name>A0AAP0DYL5_9MAGN</name>
<keyword evidence="2" id="KW-1185">Reference proteome</keyword>
<reference evidence="1 2" key="1">
    <citation type="submission" date="2024-01" db="EMBL/GenBank/DDBJ databases">
        <title>Genome assemblies of Stephania.</title>
        <authorList>
            <person name="Yang L."/>
        </authorList>
    </citation>
    <scope>NUCLEOTIDE SEQUENCE [LARGE SCALE GENOMIC DNA]</scope>
    <source>
        <strain evidence="1">JXDWG</strain>
        <tissue evidence="1">Leaf</tissue>
    </source>
</reference>
<dbReference type="Proteomes" id="UP001419268">
    <property type="component" value="Unassembled WGS sequence"/>
</dbReference>